<dbReference type="STRING" id="1851148.SMSP2_00341"/>
<proteinExistence type="predicted"/>
<reference evidence="2" key="1">
    <citation type="submission" date="2017-02" db="EMBL/GenBank/DDBJ databases">
        <title>Comparative genomics and description of representatives of a novel lineage of planctomycetes thriving in anoxic sediments.</title>
        <authorList>
            <person name="Spring S."/>
            <person name="Bunk B."/>
            <person name="Sproer C."/>
        </authorList>
    </citation>
    <scope>NUCLEOTIDE SEQUENCE [LARGE SCALE GENOMIC DNA]</scope>
    <source>
        <strain evidence="2">SM-Chi-D1</strain>
    </source>
</reference>
<dbReference type="OrthoDB" id="9776275at2"/>
<organism evidence="1 2">
    <name type="scientific">Limihaloglobus sulfuriphilus</name>
    <dbReference type="NCBI Taxonomy" id="1851148"/>
    <lineage>
        <taxon>Bacteria</taxon>
        <taxon>Pseudomonadati</taxon>
        <taxon>Planctomycetota</taxon>
        <taxon>Phycisphaerae</taxon>
        <taxon>Sedimentisphaerales</taxon>
        <taxon>Sedimentisphaeraceae</taxon>
        <taxon>Limihaloglobus</taxon>
    </lineage>
</organism>
<dbReference type="AlphaFoldDB" id="A0A1Q2MBF5"/>
<gene>
    <name evidence="1" type="ORF">SMSP2_00341</name>
</gene>
<dbReference type="InterPro" id="IPR037107">
    <property type="entry name" value="Put_OMP_sf"/>
</dbReference>
<protein>
    <recommendedName>
        <fullName evidence="3">Lipid A deacylase LpxR family protein</fullName>
    </recommendedName>
</protein>
<accession>A0A1Q2MBF5</accession>
<name>A0A1Q2MBF5_9BACT</name>
<evidence type="ECO:0000313" key="2">
    <source>
        <dbReference type="Proteomes" id="UP000188181"/>
    </source>
</evidence>
<evidence type="ECO:0000313" key="1">
    <source>
        <dbReference type="EMBL" id="AQQ70004.1"/>
    </source>
</evidence>
<dbReference type="Gene3D" id="2.40.128.140">
    <property type="entry name" value="Outer membrane protein"/>
    <property type="match status" value="1"/>
</dbReference>
<dbReference type="KEGG" id="pbas:SMSP2_00341"/>
<dbReference type="Pfam" id="PF09982">
    <property type="entry name" value="LpxR"/>
    <property type="match status" value="1"/>
</dbReference>
<dbReference type="InterPro" id="IPR018707">
    <property type="entry name" value="LpxR"/>
</dbReference>
<evidence type="ECO:0008006" key="3">
    <source>
        <dbReference type="Google" id="ProtNLM"/>
    </source>
</evidence>
<sequence length="336" mass="37935">MSVNVKIKTWNSNTANKHRMIKTKAILTAIIVFMSVFPAAGESLNLYLQNDSKILKPNHNTDRHYTNGFKLAWVTKTPDWQLLDYFGGWAFASGAEPLRESGVYIAQDLYTPDYIDMPNMRPTPDMKYNAWLYGGFFNVRSNSEKLEYIELNMGVIGPSALGESIQKPVHEITGSPKPIGWDEQLSDEFAINLDYYIRQKLTDAYELFGYDFDILADYGLTVGSVFRHAEAGMLMRLGIIKPGELGPGRYRLPIDGTAATSKSSSYLFGRISGRGVEHNRFLTGLKEEPLTAQAQLGIVINIKDFDIKYSQTFFTDQYENQHAKDSIASLTVSWNF</sequence>
<keyword evidence="2" id="KW-1185">Reference proteome</keyword>
<dbReference type="Proteomes" id="UP000188181">
    <property type="component" value="Chromosome"/>
</dbReference>
<dbReference type="EMBL" id="CP019646">
    <property type="protein sequence ID" value="AQQ70004.1"/>
    <property type="molecule type" value="Genomic_DNA"/>
</dbReference>